<gene>
    <name evidence="2" type="ORF">Daesc_005991</name>
</gene>
<evidence type="ECO:0000313" key="2">
    <source>
        <dbReference type="EMBL" id="KAK6953686.1"/>
    </source>
</evidence>
<protein>
    <submittedName>
        <fullName evidence="2">Uncharacterized protein</fullName>
    </submittedName>
</protein>
<dbReference type="AlphaFoldDB" id="A0AAX6MMI3"/>
<evidence type="ECO:0000256" key="1">
    <source>
        <dbReference type="SAM" id="MobiDB-lite"/>
    </source>
</evidence>
<dbReference type="EMBL" id="JBANMG010000005">
    <property type="protein sequence ID" value="KAK6953686.1"/>
    <property type="molecule type" value="Genomic_DNA"/>
</dbReference>
<keyword evidence="3" id="KW-1185">Reference proteome</keyword>
<feature type="region of interest" description="Disordered" evidence="1">
    <location>
        <begin position="1"/>
        <end position="25"/>
    </location>
</feature>
<reference evidence="2 3" key="1">
    <citation type="journal article" date="2024" name="Front Chem Biol">
        <title>Unveiling the potential of Daldinia eschscholtzii MFLUCC 19-0629 through bioactivity and bioinformatics studies for enhanced sustainable agriculture production.</title>
        <authorList>
            <person name="Brooks S."/>
            <person name="Weaver J.A."/>
            <person name="Klomchit A."/>
            <person name="Alharthi S.A."/>
            <person name="Onlamun T."/>
            <person name="Nurani R."/>
            <person name="Vong T.K."/>
            <person name="Alberti F."/>
            <person name="Greco C."/>
        </authorList>
    </citation>
    <scope>NUCLEOTIDE SEQUENCE [LARGE SCALE GENOMIC DNA]</scope>
    <source>
        <strain evidence="2">MFLUCC 19-0629</strain>
    </source>
</reference>
<evidence type="ECO:0000313" key="3">
    <source>
        <dbReference type="Proteomes" id="UP001369815"/>
    </source>
</evidence>
<proteinExistence type="predicted"/>
<name>A0AAX6MMI3_9PEZI</name>
<organism evidence="2 3">
    <name type="scientific">Daldinia eschscholtzii</name>
    <dbReference type="NCBI Taxonomy" id="292717"/>
    <lineage>
        <taxon>Eukaryota</taxon>
        <taxon>Fungi</taxon>
        <taxon>Dikarya</taxon>
        <taxon>Ascomycota</taxon>
        <taxon>Pezizomycotina</taxon>
        <taxon>Sordariomycetes</taxon>
        <taxon>Xylariomycetidae</taxon>
        <taxon>Xylariales</taxon>
        <taxon>Hypoxylaceae</taxon>
        <taxon>Daldinia</taxon>
    </lineage>
</organism>
<feature type="compositionally biased region" description="Polar residues" evidence="1">
    <location>
        <begin position="65"/>
        <end position="77"/>
    </location>
</feature>
<accession>A0AAX6MMI3</accession>
<sequence length="278" mass="31529">MQPWQASTTQYVQHQAGPRICQDNPMDDMRDAKNTVALFADYINRLRPENPRPHSTAELLGLSPSVVSRQGSTSSADGSRKGSSKRLHRTVGKEWAESPQGALWNHISKTLQGVAAELPDVNPTAIQEFISAPEILELGAEFVRYYREGSNATEKPYWVAEDLFFDLQSVKQGDVVADRWTRARAEKRAGWDLADHLTRFVLLADSFRSQANRQDWNKWSEGFVRQVSFYLCILRCFTIRDAEQRQAKREAARDRDSKLSAKRSSDNSGSSKLSRHSK</sequence>
<comment type="caution">
    <text evidence="2">The sequence shown here is derived from an EMBL/GenBank/DDBJ whole genome shotgun (WGS) entry which is preliminary data.</text>
</comment>
<feature type="compositionally biased region" description="Polar residues" evidence="1">
    <location>
        <begin position="1"/>
        <end position="13"/>
    </location>
</feature>
<feature type="compositionally biased region" description="Basic and acidic residues" evidence="1">
    <location>
        <begin position="248"/>
        <end position="265"/>
    </location>
</feature>
<dbReference type="Proteomes" id="UP001369815">
    <property type="component" value="Unassembled WGS sequence"/>
</dbReference>
<feature type="region of interest" description="Disordered" evidence="1">
    <location>
        <begin position="248"/>
        <end position="278"/>
    </location>
</feature>
<feature type="region of interest" description="Disordered" evidence="1">
    <location>
        <begin position="48"/>
        <end position="91"/>
    </location>
</feature>